<evidence type="ECO:0000313" key="11">
    <source>
        <dbReference type="EMBL" id="KAG8081108.1"/>
    </source>
</evidence>
<evidence type="ECO:0000313" key="12">
    <source>
        <dbReference type="Proteomes" id="UP000729402"/>
    </source>
</evidence>
<name>A0A8J5W5E6_ZIZPA</name>
<keyword evidence="4" id="KW-0732">Signal</keyword>
<comment type="similarity">
    <text evidence="2 7">Belongs to the glycosyl hydrolase 17 family.</text>
</comment>
<dbReference type="OrthoDB" id="1938138at2759"/>
<dbReference type="InterPro" id="IPR044965">
    <property type="entry name" value="Glyco_hydro_17_plant"/>
</dbReference>
<evidence type="ECO:0000256" key="10">
    <source>
        <dbReference type="SAM" id="Phobius"/>
    </source>
</evidence>
<dbReference type="Pfam" id="PF00332">
    <property type="entry name" value="Glyco_hydro_17"/>
    <property type="match status" value="1"/>
</dbReference>
<dbReference type="EC" id="3.2.1.39" evidence="3"/>
<evidence type="ECO:0000256" key="2">
    <source>
        <dbReference type="ARBA" id="ARBA00008773"/>
    </source>
</evidence>
<reference evidence="11" key="1">
    <citation type="journal article" date="2021" name="bioRxiv">
        <title>Whole Genome Assembly and Annotation of Northern Wild Rice, Zizania palustris L., Supports a Whole Genome Duplication in the Zizania Genus.</title>
        <authorList>
            <person name="Haas M."/>
            <person name="Kono T."/>
            <person name="Macchietto M."/>
            <person name="Millas R."/>
            <person name="McGilp L."/>
            <person name="Shao M."/>
            <person name="Duquette J."/>
            <person name="Hirsch C.N."/>
            <person name="Kimball J."/>
        </authorList>
    </citation>
    <scope>NUCLEOTIDE SEQUENCE</scope>
    <source>
        <tissue evidence="11">Fresh leaf tissue</tissue>
    </source>
</reference>
<evidence type="ECO:0000256" key="8">
    <source>
        <dbReference type="RuleBase" id="RU004336"/>
    </source>
</evidence>
<feature type="compositionally biased region" description="Polar residues" evidence="9">
    <location>
        <begin position="444"/>
        <end position="455"/>
    </location>
</feature>
<evidence type="ECO:0000256" key="7">
    <source>
        <dbReference type="RuleBase" id="RU004335"/>
    </source>
</evidence>
<evidence type="ECO:0000256" key="6">
    <source>
        <dbReference type="ARBA" id="ARBA00023295"/>
    </source>
</evidence>
<dbReference type="PROSITE" id="PS00587">
    <property type="entry name" value="GLYCOSYL_HYDROL_F17"/>
    <property type="match status" value="1"/>
</dbReference>
<dbReference type="InterPro" id="IPR000490">
    <property type="entry name" value="Glyco_hydro_17"/>
</dbReference>
<comment type="catalytic activity">
    <reaction evidence="1">
        <text>Hydrolysis of (1-&gt;3)-beta-D-glucosidic linkages in (1-&gt;3)-beta-D-glucans.</text>
        <dbReference type="EC" id="3.2.1.39"/>
    </reaction>
</comment>
<evidence type="ECO:0000256" key="9">
    <source>
        <dbReference type="SAM" id="MobiDB-lite"/>
    </source>
</evidence>
<feature type="compositionally biased region" description="Low complexity" evidence="9">
    <location>
        <begin position="462"/>
        <end position="475"/>
    </location>
</feature>
<proteinExistence type="inferred from homology"/>
<evidence type="ECO:0000256" key="4">
    <source>
        <dbReference type="ARBA" id="ARBA00022729"/>
    </source>
</evidence>
<dbReference type="GO" id="GO:0005975">
    <property type="term" value="P:carbohydrate metabolic process"/>
    <property type="evidence" value="ECO:0007669"/>
    <property type="project" value="InterPro"/>
</dbReference>
<keyword evidence="6 8" id="KW-0326">Glycosidase</keyword>
<keyword evidence="12" id="KW-1185">Reference proteome</keyword>
<keyword evidence="10" id="KW-0812">Transmembrane</keyword>
<dbReference type="FunFam" id="3.20.20.80:FF:000005">
    <property type="entry name" value="Glucan endo-1,3-beta-glucosidase 14"/>
    <property type="match status" value="1"/>
</dbReference>
<dbReference type="GO" id="GO:0042973">
    <property type="term" value="F:glucan endo-1,3-beta-D-glucosidase activity"/>
    <property type="evidence" value="ECO:0007669"/>
    <property type="project" value="UniProtKB-EC"/>
</dbReference>
<evidence type="ECO:0000256" key="5">
    <source>
        <dbReference type="ARBA" id="ARBA00022801"/>
    </source>
</evidence>
<protein>
    <recommendedName>
        <fullName evidence="3">glucan endo-1,3-beta-D-glucosidase</fullName>
        <ecNumber evidence="3">3.2.1.39</ecNumber>
    </recommendedName>
</protein>
<accession>A0A8J5W5E6</accession>
<comment type="caution">
    <text evidence="11">The sequence shown here is derived from an EMBL/GenBank/DDBJ whole genome shotgun (WGS) entry which is preliminary data.</text>
</comment>
<dbReference type="PANTHER" id="PTHR32227">
    <property type="entry name" value="GLUCAN ENDO-1,3-BETA-GLUCOSIDASE BG1-RELATED-RELATED"/>
    <property type="match status" value="1"/>
</dbReference>
<evidence type="ECO:0000256" key="1">
    <source>
        <dbReference type="ARBA" id="ARBA00000382"/>
    </source>
</evidence>
<feature type="transmembrane region" description="Helical" evidence="10">
    <location>
        <begin position="576"/>
        <end position="594"/>
    </location>
</feature>
<dbReference type="AlphaFoldDB" id="A0A8J5W5E6"/>
<dbReference type="Proteomes" id="UP000729402">
    <property type="component" value="Unassembled WGS sequence"/>
</dbReference>
<evidence type="ECO:0000256" key="3">
    <source>
        <dbReference type="ARBA" id="ARBA00012780"/>
    </source>
</evidence>
<keyword evidence="10" id="KW-0472">Membrane</keyword>
<sequence length="598" mass="63289">MEATEARSACVEMEASGRLGARRHSATEVARGRKLASTPVRPECIASLTSSTAMAPPSRLGHAVAVLSLLLLLLPPYAAAIGVNYGTKGDNLPPPATVASFLANRTRIDRVKLFDTNPDIVRAFAGTGITVMVTAGNGDIPKIATKDGAAAWVAANIAPYYPATDISLVAVGNEIMDTADQALITGLVPAMRALRAALVAAGFRRIRVSTPHSLGILGVTQPPSASRFRDGYDRLVFAPMLEFHRKTRSPFIVNAYPYFGYNGDTVAYALARPNPGVLDPGTGITYTSMFEAQLDSVFSAMKKLGFEDVEIAVGETGWPTKAMDGQAGVGVAEAAEYNRYLIGEASSGSGTPLMPKRTFEMYIFALFNENLKPGPVAERNFGLFQPDLTPVYDVGLMKDAVKAAPAPAPVAASKSAKAAPPKAANAATTEHDSEAASPAETKAANGSSNGPTVSTAPALAPSGDDGASSRGGSTSPDPSEGESTDGKKTPEEEEGDEATTTTPTVDGDSPAPEAKISVSSVCNPERPAHNRPRACNRPSAPRAAQHHAHASTACKREKKEEKKIKKEEKRKKKRKMYFAFQFFVFLFYGDVWILCKNI</sequence>
<feature type="transmembrane region" description="Helical" evidence="10">
    <location>
        <begin position="60"/>
        <end position="83"/>
    </location>
</feature>
<feature type="region of interest" description="Disordered" evidence="9">
    <location>
        <begin position="411"/>
        <end position="572"/>
    </location>
</feature>
<feature type="compositionally biased region" description="Basic and acidic residues" evidence="9">
    <location>
        <begin position="554"/>
        <end position="567"/>
    </location>
</feature>
<dbReference type="EMBL" id="JAAALK010000282">
    <property type="protein sequence ID" value="KAG8081108.1"/>
    <property type="molecule type" value="Genomic_DNA"/>
</dbReference>
<feature type="compositionally biased region" description="Low complexity" evidence="9">
    <location>
        <begin position="411"/>
        <end position="427"/>
    </location>
</feature>
<keyword evidence="10" id="KW-1133">Transmembrane helix</keyword>
<keyword evidence="5 8" id="KW-0378">Hydrolase</keyword>
<reference evidence="11" key="2">
    <citation type="submission" date="2021-02" db="EMBL/GenBank/DDBJ databases">
        <authorList>
            <person name="Kimball J.A."/>
            <person name="Haas M.W."/>
            <person name="Macchietto M."/>
            <person name="Kono T."/>
            <person name="Duquette J."/>
            <person name="Shao M."/>
        </authorList>
    </citation>
    <scope>NUCLEOTIDE SEQUENCE</scope>
    <source>
        <tissue evidence="11">Fresh leaf tissue</tissue>
    </source>
</reference>
<organism evidence="11 12">
    <name type="scientific">Zizania palustris</name>
    <name type="common">Northern wild rice</name>
    <dbReference type="NCBI Taxonomy" id="103762"/>
    <lineage>
        <taxon>Eukaryota</taxon>
        <taxon>Viridiplantae</taxon>
        <taxon>Streptophyta</taxon>
        <taxon>Embryophyta</taxon>
        <taxon>Tracheophyta</taxon>
        <taxon>Spermatophyta</taxon>
        <taxon>Magnoliopsida</taxon>
        <taxon>Liliopsida</taxon>
        <taxon>Poales</taxon>
        <taxon>Poaceae</taxon>
        <taxon>BOP clade</taxon>
        <taxon>Oryzoideae</taxon>
        <taxon>Oryzeae</taxon>
        <taxon>Zizaniinae</taxon>
        <taxon>Zizania</taxon>
    </lineage>
</organism>
<gene>
    <name evidence="11" type="ORF">GUJ93_ZPchr0007g2988</name>
</gene>